<name>A0ABN1EAX1_SACER</name>
<comment type="caution">
    <text evidence="1">The sequence shown here is derived from an EMBL/GenBank/DDBJ whole genome shotgun (WGS) entry which is preliminary data.</text>
</comment>
<accession>A0ABN1EAX1</accession>
<keyword evidence="2" id="KW-1185">Reference proteome</keyword>
<dbReference type="Proteomes" id="UP001500729">
    <property type="component" value="Unassembled WGS sequence"/>
</dbReference>
<dbReference type="EMBL" id="BAAAGS010000096">
    <property type="protein sequence ID" value="GAA0562233.1"/>
    <property type="molecule type" value="Genomic_DNA"/>
</dbReference>
<protein>
    <submittedName>
        <fullName evidence="1">Uncharacterized protein</fullName>
    </submittedName>
</protein>
<gene>
    <name evidence="1" type="ORF">GCM10009533_68600</name>
</gene>
<evidence type="ECO:0000313" key="1">
    <source>
        <dbReference type="EMBL" id="GAA0562233.1"/>
    </source>
</evidence>
<proteinExistence type="predicted"/>
<reference evidence="1 2" key="1">
    <citation type="journal article" date="2019" name="Int. J. Syst. Evol. Microbiol.">
        <title>The Global Catalogue of Microorganisms (GCM) 10K type strain sequencing project: providing services to taxonomists for standard genome sequencing and annotation.</title>
        <authorList>
            <consortium name="The Broad Institute Genomics Platform"/>
            <consortium name="The Broad Institute Genome Sequencing Center for Infectious Disease"/>
            <person name="Wu L."/>
            <person name="Ma J."/>
        </authorList>
    </citation>
    <scope>NUCLEOTIDE SEQUENCE [LARGE SCALE GENOMIC DNA]</scope>
    <source>
        <strain evidence="1 2">JCM 10303</strain>
    </source>
</reference>
<evidence type="ECO:0000313" key="2">
    <source>
        <dbReference type="Proteomes" id="UP001500729"/>
    </source>
</evidence>
<organism evidence="1 2">
    <name type="scientific">Saccharopolyspora erythraea</name>
    <name type="common">Streptomyces erythraeus</name>
    <dbReference type="NCBI Taxonomy" id="1836"/>
    <lineage>
        <taxon>Bacteria</taxon>
        <taxon>Bacillati</taxon>
        <taxon>Actinomycetota</taxon>
        <taxon>Actinomycetes</taxon>
        <taxon>Pseudonocardiales</taxon>
        <taxon>Pseudonocardiaceae</taxon>
        <taxon>Saccharopolyspora</taxon>
    </lineage>
</organism>
<sequence length="142" mass="15200">MLRPIGPRPITVTASLCSFMVSSRSSLADLSDSAAGRARNADGSRTARERAKLCFTSGGAACGVGLSPHRHVNQVWKPLAGEPGLEAVEELAQPGLEEREMREYVRACQELAITNGRGEQDQGPLNRAARSVTLKPYSVQPV</sequence>